<dbReference type="InterPro" id="IPR036249">
    <property type="entry name" value="Thioredoxin-like_sf"/>
</dbReference>
<protein>
    <submittedName>
        <fullName evidence="2">DsbA family protein</fullName>
    </submittedName>
</protein>
<evidence type="ECO:0000256" key="1">
    <source>
        <dbReference type="SAM" id="MobiDB-lite"/>
    </source>
</evidence>
<accession>A0ABT6HIE6</accession>
<dbReference type="Proteomes" id="UP001223144">
    <property type="component" value="Unassembled WGS sequence"/>
</dbReference>
<feature type="region of interest" description="Disordered" evidence="1">
    <location>
        <begin position="1"/>
        <end position="48"/>
    </location>
</feature>
<dbReference type="Gene3D" id="3.40.30.10">
    <property type="entry name" value="Glutaredoxin"/>
    <property type="match status" value="1"/>
</dbReference>
<dbReference type="EMBL" id="JARWBG010000005">
    <property type="protein sequence ID" value="MDH2388485.1"/>
    <property type="molecule type" value="Genomic_DNA"/>
</dbReference>
<evidence type="ECO:0000313" key="2">
    <source>
        <dbReference type="EMBL" id="MDH2388485.1"/>
    </source>
</evidence>
<organism evidence="2 3">
    <name type="scientific">Streptomyces chengmaiensis</name>
    <dbReference type="NCBI Taxonomy" id="3040919"/>
    <lineage>
        <taxon>Bacteria</taxon>
        <taxon>Bacillati</taxon>
        <taxon>Actinomycetota</taxon>
        <taxon>Actinomycetes</taxon>
        <taxon>Kitasatosporales</taxon>
        <taxon>Streptomycetaceae</taxon>
        <taxon>Streptomyces</taxon>
    </lineage>
</organism>
<keyword evidence="3" id="KW-1185">Reference proteome</keyword>
<gene>
    <name evidence="2" type="ORF">QCN29_06740</name>
</gene>
<evidence type="ECO:0000313" key="3">
    <source>
        <dbReference type="Proteomes" id="UP001223144"/>
    </source>
</evidence>
<reference evidence="2 3" key="1">
    <citation type="submission" date="2023-04" db="EMBL/GenBank/DDBJ databases">
        <title>Streptomyces chengmaiensis sp. nov. isolated from the stem of mangrove plant in Hainan.</title>
        <authorList>
            <person name="Huang X."/>
            <person name="Zhou S."/>
            <person name="Chu X."/>
            <person name="Xie Y."/>
            <person name="Lin Y."/>
        </authorList>
    </citation>
    <scope>NUCLEOTIDE SEQUENCE [LARGE SCALE GENOMIC DNA]</scope>
    <source>
        <strain evidence="2 3">HNM0663</strain>
    </source>
</reference>
<name>A0ABT6HIE6_9ACTN</name>
<dbReference type="SUPFAM" id="SSF52833">
    <property type="entry name" value="Thioredoxin-like"/>
    <property type="match status" value="1"/>
</dbReference>
<comment type="caution">
    <text evidence="2">The sequence shown here is derived from an EMBL/GenBank/DDBJ whole genome shotgun (WGS) entry which is preliminary data.</text>
</comment>
<sequence length="121" mass="12547">MAAAPRLHAGSRGRGVSAALQQAARVGQSAPHPSQQLPAGFGAQEPKGADFRGYAGELGLDMARYDADVATDRTAERVALDQRDGMGLGVQGAPTFFTVAHSRRSRPALTGFAVCLMRGGP</sequence>
<proteinExistence type="predicted"/>
<dbReference type="RefSeq" id="WP_279926789.1">
    <property type="nucleotide sequence ID" value="NZ_JARWBG010000005.1"/>
</dbReference>